<dbReference type="EMBL" id="JASAOG010000136">
    <property type="protein sequence ID" value="KAK0048556.1"/>
    <property type="molecule type" value="Genomic_DNA"/>
</dbReference>
<comment type="caution">
    <text evidence="2">The sequence shown here is derived from an EMBL/GenBank/DDBJ whole genome shotgun (WGS) entry which is preliminary data.</text>
</comment>
<protein>
    <submittedName>
        <fullName evidence="2">Cysteine and tyrosine-rich protein 1-like isoform X2</fullName>
    </submittedName>
</protein>
<keyword evidence="1" id="KW-0472">Membrane</keyword>
<dbReference type="AlphaFoldDB" id="A0AAD8B5T6"/>
<reference evidence="2" key="2">
    <citation type="submission" date="2023-04" db="EMBL/GenBank/DDBJ databases">
        <authorList>
            <person name="Bu L."/>
            <person name="Lu L."/>
            <person name="Laidemitt M.R."/>
            <person name="Zhang S.M."/>
            <person name="Mutuku M."/>
            <person name="Mkoji G."/>
            <person name="Steinauer M."/>
            <person name="Loker E.S."/>
        </authorList>
    </citation>
    <scope>NUCLEOTIDE SEQUENCE</scope>
    <source>
        <strain evidence="2">KasaAsao</strain>
        <tissue evidence="2">Whole Snail</tissue>
    </source>
</reference>
<name>A0AAD8B5T6_BIOPF</name>
<keyword evidence="3" id="KW-1185">Reference proteome</keyword>
<organism evidence="2 3">
    <name type="scientific">Biomphalaria pfeifferi</name>
    <name type="common">Bloodfluke planorb</name>
    <name type="synonym">Freshwater snail</name>
    <dbReference type="NCBI Taxonomy" id="112525"/>
    <lineage>
        <taxon>Eukaryota</taxon>
        <taxon>Metazoa</taxon>
        <taxon>Spiralia</taxon>
        <taxon>Lophotrochozoa</taxon>
        <taxon>Mollusca</taxon>
        <taxon>Gastropoda</taxon>
        <taxon>Heterobranchia</taxon>
        <taxon>Euthyneura</taxon>
        <taxon>Panpulmonata</taxon>
        <taxon>Hygrophila</taxon>
        <taxon>Lymnaeoidea</taxon>
        <taxon>Planorbidae</taxon>
        <taxon>Biomphalaria</taxon>
    </lineage>
</organism>
<keyword evidence="1" id="KW-1133">Transmembrane helix</keyword>
<evidence type="ECO:0000313" key="2">
    <source>
        <dbReference type="EMBL" id="KAK0048556.1"/>
    </source>
</evidence>
<gene>
    <name evidence="2" type="ORF">Bpfe_021999</name>
</gene>
<keyword evidence="1" id="KW-0812">Transmembrane</keyword>
<evidence type="ECO:0000313" key="3">
    <source>
        <dbReference type="Proteomes" id="UP001233172"/>
    </source>
</evidence>
<accession>A0AAD8B5T6</accession>
<sequence length="159" mass="17369">MRPTRVFYSASGHIQTSASSDGYVCSKPLSRDPYNYLYEDFDCPFGCCEPTLDHHCCIADPGPIVGIVIGIVIFIAAIVLGIFCYKTKCRYCPLHCKPRRIAVILPMAVTNTQNQMNASNGSEPTPYGITNYGHQPPLGDCTTNTSQGTVFTYSPSTLT</sequence>
<evidence type="ECO:0000256" key="1">
    <source>
        <dbReference type="SAM" id="Phobius"/>
    </source>
</evidence>
<proteinExistence type="predicted"/>
<reference evidence="2" key="1">
    <citation type="journal article" date="2023" name="PLoS Negl. Trop. Dis.">
        <title>A genome sequence for Biomphalaria pfeifferi, the major vector snail for the human-infecting parasite Schistosoma mansoni.</title>
        <authorList>
            <person name="Bu L."/>
            <person name="Lu L."/>
            <person name="Laidemitt M.R."/>
            <person name="Zhang S.M."/>
            <person name="Mutuku M."/>
            <person name="Mkoji G."/>
            <person name="Steinauer M."/>
            <person name="Loker E.S."/>
        </authorList>
    </citation>
    <scope>NUCLEOTIDE SEQUENCE</scope>
    <source>
        <strain evidence="2">KasaAsao</strain>
    </source>
</reference>
<feature type="transmembrane region" description="Helical" evidence="1">
    <location>
        <begin position="64"/>
        <end position="85"/>
    </location>
</feature>
<dbReference type="Proteomes" id="UP001233172">
    <property type="component" value="Unassembled WGS sequence"/>
</dbReference>